<comment type="caution">
    <text evidence="2">The sequence shown here is derived from an EMBL/GenBank/DDBJ whole genome shotgun (WGS) entry which is preliminary data.</text>
</comment>
<organism evidence="2 3">
    <name type="scientific">Elysia marginata</name>
    <dbReference type="NCBI Taxonomy" id="1093978"/>
    <lineage>
        <taxon>Eukaryota</taxon>
        <taxon>Metazoa</taxon>
        <taxon>Spiralia</taxon>
        <taxon>Lophotrochozoa</taxon>
        <taxon>Mollusca</taxon>
        <taxon>Gastropoda</taxon>
        <taxon>Heterobranchia</taxon>
        <taxon>Euthyneura</taxon>
        <taxon>Panpulmonata</taxon>
        <taxon>Sacoglossa</taxon>
        <taxon>Placobranchoidea</taxon>
        <taxon>Plakobranchidae</taxon>
        <taxon>Elysia</taxon>
    </lineage>
</organism>
<protein>
    <submittedName>
        <fullName evidence="2">Uncharacterized protein</fullName>
    </submittedName>
</protein>
<accession>A0AAV4H0F4</accession>
<gene>
    <name evidence="2" type="ORF">ElyMa_002565000</name>
</gene>
<feature type="region of interest" description="Disordered" evidence="1">
    <location>
        <begin position="96"/>
        <end position="117"/>
    </location>
</feature>
<evidence type="ECO:0000313" key="2">
    <source>
        <dbReference type="EMBL" id="GFR90315.1"/>
    </source>
</evidence>
<evidence type="ECO:0000313" key="3">
    <source>
        <dbReference type="Proteomes" id="UP000762676"/>
    </source>
</evidence>
<keyword evidence="3" id="KW-1185">Reference proteome</keyword>
<proteinExistence type="predicted"/>
<sequence>MSREVTIERLEDTYGVDNFKEIVYEDKSAFFRRPRLRFMDEIKDIASLEAKPFSFMEKLVDECFLEGDKAFKHNAGVKAYAFQELEDYLKDFEKKTVKAKKPSPAGRSRKTAGTSSS</sequence>
<dbReference type="AlphaFoldDB" id="A0AAV4H0F4"/>
<evidence type="ECO:0000256" key="1">
    <source>
        <dbReference type="SAM" id="MobiDB-lite"/>
    </source>
</evidence>
<dbReference type="Proteomes" id="UP000762676">
    <property type="component" value="Unassembled WGS sequence"/>
</dbReference>
<name>A0AAV4H0F4_9GAST</name>
<reference evidence="2 3" key="1">
    <citation type="journal article" date="2021" name="Elife">
        <title>Chloroplast acquisition without the gene transfer in kleptoplastic sea slugs, Plakobranchus ocellatus.</title>
        <authorList>
            <person name="Maeda T."/>
            <person name="Takahashi S."/>
            <person name="Yoshida T."/>
            <person name="Shimamura S."/>
            <person name="Takaki Y."/>
            <person name="Nagai Y."/>
            <person name="Toyoda A."/>
            <person name="Suzuki Y."/>
            <person name="Arimoto A."/>
            <person name="Ishii H."/>
            <person name="Satoh N."/>
            <person name="Nishiyama T."/>
            <person name="Hasebe M."/>
            <person name="Maruyama T."/>
            <person name="Minagawa J."/>
            <person name="Obokata J."/>
            <person name="Shigenobu S."/>
        </authorList>
    </citation>
    <scope>NUCLEOTIDE SEQUENCE [LARGE SCALE GENOMIC DNA]</scope>
</reference>
<dbReference type="EMBL" id="BMAT01005280">
    <property type="protein sequence ID" value="GFR90315.1"/>
    <property type="molecule type" value="Genomic_DNA"/>
</dbReference>